<dbReference type="AlphaFoldDB" id="V6LW22"/>
<reference evidence="2 3" key="1">
    <citation type="journal article" date="2014" name="PLoS Genet.">
        <title>The Genome of Spironucleus salmonicida Highlights a Fish Pathogen Adapted to Fluctuating Environments.</title>
        <authorList>
            <person name="Xu F."/>
            <person name="Jerlstrom-Hultqvist J."/>
            <person name="Einarsson E."/>
            <person name="Astvaldsson A."/>
            <person name="Svard S.G."/>
            <person name="Andersson J.O."/>
        </authorList>
    </citation>
    <scope>NUCLEOTIDE SEQUENCE</scope>
    <source>
        <strain evidence="3">ATCC 50377</strain>
    </source>
</reference>
<dbReference type="Proteomes" id="UP000018208">
    <property type="component" value="Unassembled WGS sequence"/>
</dbReference>
<dbReference type="EMBL" id="KI545985">
    <property type="protein sequence ID" value="EST48448.1"/>
    <property type="molecule type" value="Genomic_DNA"/>
</dbReference>
<dbReference type="VEuPathDB" id="GiardiaDB:SS50377_28270"/>
<dbReference type="Gene3D" id="3.40.50.620">
    <property type="entry name" value="HUPs"/>
    <property type="match status" value="1"/>
</dbReference>
<dbReference type="InterPro" id="IPR014729">
    <property type="entry name" value="Rossmann-like_a/b/a_fold"/>
</dbReference>
<dbReference type="InterPro" id="IPR004821">
    <property type="entry name" value="Cyt_trans-like"/>
</dbReference>
<evidence type="ECO:0000313" key="2">
    <source>
        <dbReference type="EMBL" id="EST48448.1"/>
    </source>
</evidence>
<proteinExistence type="predicted"/>
<dbReference type="PANTHER" id="PTHR12039:SF0">
    <property type="entry name" value="NICOTINAMIDE-NUCLEOTIDE ADENYLYLTRANSFERASE"/>
    <property type="match status" value="1"/>
</dbReference>
<dbReference type="GO" id="GO:0009435">
    <property type="term" value="P:NAD+ biosynthetic process"/>
    <property type="evidence" value="ECO:0007669"/>
    <property type="project" value="TreeGrafter"/>
</dbReference>
<dbReference type="InterPro" id="IPR051182">
    <property type="entry name" value="Euk_NMN_adenylyltrnsfrase"/>
</dbReference>
<evidence type="ECO:0000313" key="3">
    <source>
        <dbReference type="EMBL" id="KAH0570295.1"/>
    </source>
</evidence>
<feature type="domain" description="Cytidyltransferase-like" evidence="1">
    <location>
        <begin position="5"/>
        <end position="150"/>
    </location>
</feature>
<dbReference type="PANTHER" id="PTHR12039">
    <property type="entry name" value="NICOTINAMIDE MONONUCLEOTIDE ADENYLYLTRANSFERASE"/>
    <property type="match status" value="1"/>
</dbReference>
<organism evidence="2">
    <name type="scientific">Spironucleus salmonicida</name>
    <dbReference type="NCBI Taxonomy" id="348837"/>
    <lineage>
        <taxon>Eukaryota</taxon>
        <taxon>Metamonada</taxon>
        <taxon>Diplomonadida</taxon>
        <taxon>Hexamitidae</taxon>
        <taxon>Hexamitinae</taxon>
        <taxon>Spironucleus</taxon>
    </lineage>
</organism>
<protein>
    <submittedName>
        <fullName evidence="2">Nicotinamide-nucleotide adenylyltransferase</fullName>
    </submittedName>
</protein>
<accession>V6LW22</accession>
<evidence type="ECO:0000313" key="4">
    <source>
        <dbReference type="Proteomes" id="UP000018208"/>
    </source>
</evidence>
<dbReference type="GO" id="GO:0004515">
    <property type="term" value="F:nicotinate-nucleotide adenylyltransferase activity"/>
    <property type="evidence" value="ECO:0007669"/>
    <property type="project" value="TreeGrafter"/>
</dbReference>
<dbReference type="Pfam" id="PF01467">
    <property type="entry name" value="CTP_transf_like"/>
    <property type="match status" value="1"/>
</dbReference>
<dbReference type="SUPFAM" id="SSF52374">
    <property type="entry name" value="Nucleotidylyl transferase"/>
    <property type="match status" value="1"/>
</dbReference>
<sequence>MSVLLLPGSLNPITKAHIASLELAYNTLKNSYSIDKLIISPANSNYKQKHLVSGTHRVAMANLAIKNSIISHLFIVDDFEALESNYFVPTFQLVNHLSKKYNKKVILVGGSDLLLGMMNQNIWPEVNVRKLLNQCDLFIISRGVSVQSLKKTICQLEFLKDKLENESIILIEESVGKESSTLFRAGCLDCCFDNVVQYAHTHQLYSFESEK</sequence>
<name>V6LW22_9EUKA</name>
<dbReference type="GO" id="GO:0000309">
    <property type="term" value="F:nicotinamide-nucleotide adenylyltransferase activity"/>
    <property type="evidence" value="ECO:0007669"/>
    <property type="project" value="TreeGrafter"/>
</dbReference>
<keyword evidence="2" id="KW-0808">Transferase</keyword>
<keyword evidence="2" id="KW-0548">Nucleotidyltransferase</keyword>
<keyword evidence="4" id="KW-1185">Reference proteome</keyword>
<dbReference type="OrthoDB" id="422187at2759"/>
<dbReference type="EMBL" id="AUWU02000008">
    <property type="protein sequence ID" value="KAH0570295.1"/>
    <property type="molecule type" value="Genomic_DNA"/>
</dbReference>
<gene>
    <name evidence="2" type="ORF">SS50377_11398</name>
    <name evidence="3" type="ORF">SS50377_28270</name>
</gene>
<reference evidence="3" key="2">
    <citation type="submission" date="2020-12" db="EMBL/GenBank/DDBJ databases">
        <title>New Spironucleus salmonicida genome in near-complete chromosomes.</title>
        <authorList>
            <person name="Xu F."/>
            <person name="Kurt Z."/>
            <person name="Jimenez-Gonzalez A."/>
            <person name="Astvaldsson A."/>
            <person name="Andersson J.O."/>
            <person name="Svard S.G."/>
        </authorList>
    </citation>
    <scope>NUCLEOTIDE SEQUENCE</scope>
    <source>
        <strain evidence="3">ATCC 50377</strain>
    </source>
</reference>
<evidence type="ECO:0000259" key="1">
    <source>
        <dbReference type="Pfam" id="PF01467"/>
    </source>
</evidence>